<proteinExistence type="predicted"/>
<accession>A0A438FKV7</accession>
<dbReference type="Proteomes" id="UP000288805">
    <property type="component" value="Unassembled WGS sequence"/>
</dbReference>
<name>A0A438FKV7_VITVI</name>
<dbReference type="EMBL" id="QGNW01000869">
    <property type="protein sequence ID" value="RVW60130.1"/>
    <property type="molecule type" value="Genomic_DNA"/>
</dbReference>
<evidence type="ECO:0000313" key="2">
    <source>
        <dbReference type="Proteomes" id="UP000288805"/>
    </source>
</evidence>
<dbReference type="AlphaFoldDB" id="A0A438FKV7"/>
<evidence type="ECO:0000313" key="1">
    <source>
        <dbReference type="EMBL" id="RVW60130.1"/>
    </source>
</evidence>
<protein>
    <submittedName>
        <fullName evidence="1">Uncharacterized protein</fullName>
    </submittedName>
</protein>
<comment type="caution">
    <text evidence="1">The sequence shown here is derived from an EMBL/GenBank/DDBJ whole genome shotgun (WGS) entry which is preliminary data.</text>
</comment>
<gene>
    <name evidence="1" type="ORF">CK203_092304</name>
</gene>
<reference evidence="1 2" key="1">
    <citation type="journal article" date="2018" name="PLoS Genet.">
        <title>Population sequencing reveals clonal diversity and ancestral inbreeding in the grapevine cultivar Chardonnay.</title>
        <authorList>
            <person name="Roach M.J."/>
            <person name="Johnson D.L."/>
            <person name="Bohlmann J."/>
            <person name="van Vuuren H.J."/>
            <person name="Jones S.J."/>
            <person name="Pretorius I.S."/>
            <person name="Schmidt S.A."/>
            <person name="Borneman A.R."/>
        </authorList>
    </citation>
    <scope>NUCLEOTIDE SEQUENCE [LARGE SCALE GENOMIC DNA]</scope>
    <source>
        <strain evidence="2">cv. Chardonnay</strain>
        <tissue evidence="1">Leaf</tissue>
    </source>
</reference>
<organism evidence="1 2">
    <name type="scientific">Vitis vinifera</name>
    <name type="common">Grape</name>
    <dbReference type="NCBI Taxonomy" id="29760"/>
    <lineage>
        <taxon>Eukaryota</taxon>
        <taxon>Viridiplantae</taxon>
        <taxon>Streptophyta</taxon>
        <taxon>Embryophyta</taxon>
        <taxon>Tracheophyta</taxon>
        <taxon>Spermatophyta</taxon>
        <taxon>Magnoliopsida</taxon>
        <taxon>eudicotyledons</taxon>
        <taxon>Gunneridae</taxon>
        <taxon>Pentapetalae</taxon>
        <taxon>rosids</taxon>
        <taxon>Vitales</taxon>
        <taxon>Vitaceae</taxon>
        <taxon>Viteae</taxon>
        <taxon>Vitis</taxon>
    </lineage>
</organism>
<sequence length="123" mass="13728">MRRGGSCPLRRLMQEGGVRRIIVSGSSWKKPLRKRATLTRSSFLEKPAATTPFQKDQQPPCLHLFFPNPKMTGPLCQLSHLKPGLPLSSQCVIPFCFIPTQLLTALFLRLYAQVKNILGLVVG</sequence>